<dbReference type="PANTHER" id="PTHR43415:SF3">
    <property type="entry name" value="GNAT-FAMILY ACETYLTRANSFERASE"/>
    <property type="match status" value="1"/>
</dbReference>
<dbReference type="RefSeq" id="WP_239586700.1">
    <property type="nucleotide sequence ID" value="NZ_JAFBCV010000007.1"/>
</dbReference>
<evidence type="ECO:0000313" key="2">
    <source>
        <dbReference type="EMBL" id="MBM7839271.1"/>
    </source>
</evidence>
<accession>A0ABS2SUS8</accession>
<dbReference type="PROSITE" id="PS51186">
    <property type="entry name" value="GNAT"/>
    <property type="match status" value="1"/>
</dbReference>
<name>A0ABS2SUS8_9BACI</name>
<dbReference type="PANTHER" id="PTHR43415">
    <property type="entry name" value="SPERMIDINE N(1)-ACETYLTRANSFERASE"/>
    <property type="match status" value="1"/>
</dbReference>
<dbReference type="Gene3D" id="3.40.630.30">
    <property type="match status" value="1"/>
</dbReference>
<dbReference type="EMBL" id="JAFBCV010000007">
    <property type="protein sequence ID" value="MBM7839271.1"/>
    <property type="molecule type" value="Genomic_DNA"/>
</dbReference>
<dbReference type="InterPro" id="IPR000182">
    <property type="entry name" value="GNAT_dom"/>
</dbReference>
<dbReference type="Pfam" id="PF13302">
    <property type="entry name" value="Acetyltransf_3"/>
    <property type="match status" value="1"/>
</dbReference>
<evidence type="ECO:0000259" key="1">
    <source>
        <dbReference type="PROSITE" id="PS51186"/>
    </source>
</evidence>
<keyword evidence="3" id="KW-1185">Reference proteome</keyword>
<dbReference type="InterPro" id="IPR016181">
    <property type="entry name" value="Acyl_CoA_acyltransferase"/>
</dbReference>
<comment type="caution">
    <text evidence="2">The sequence shown here is derived from an EMBL/GenBank/DDBJ whole genome shotgun (WGS) entry which is preliminary data.</text>
</comment>
<feature type="domain" description="N-acetyltransferase" evidence="1">
    <location>
        <begin position="8"/>
        <end position="166"/>
    </location>
</feature>
<protein>
    <submittedName>
        <fullName evidence="2">RimJ/RimL family protein N-acetyltransferase</fullName>
    </submittedName>
</protein>
<dbReference type="SUPFAM" id="SSF55729">
    <property type="entry name" value="Acyl-CoA N-acyltransferases (Nat)"/>
    <property type="match status" value="1"/>
</dbReference>
<gene>
    <name evidence="2" type="ORF">JOC54_002542</name>
</gene>
<proteinExistence type="predicted"/>
<dbReference type="Proteomes" id="UP001179280">
    <property type="component" value="Unassembled WGS sequence"/>
</dbReference>
<organism evidence="2 3">
    <name type="scientific">Shouchella xiaoxiensis</name>
    <dbReference type="NCBI Taxonomy" id="766895"/>
    <lineage>
        <taxon>Bacteria</taxon>
        <taxon>Bacillati</taxon>
        <taxon>Bacillota</taxon>
        <taxon>Bacilli</taxon>
        <taxon>Bacillales</taxon>
        <taxon>Bacillaceae</taxon>
        <taxon>Shouchella</taxon>
    </lineage>
</organism>
<reference evidence="2" key="1">
    <citation type="submission" date="2021-01" db="EMBL/GenBank/DDBJ databases">
        <title>Genomic Encyclopedia of Type Strains, Phase IV (KMG-IV): sequencing the most valuable type-strain genomes for metagenomic binning, comparative biology and taxonomic classification.</title>
        <authorList>
            <person name="Goeker M."/>
        </authorList>
    </citation>
    <scope>NUCLEOTIDE SEQUENCE</scope>
    <source>
        <strain evidence="2">DSM 21943</strain>
    </source>
</reference>
<sequence length="166" mass="18905">MFNHLEKLHIRPIALADYKTVLSWSKDELFCTANGWERNRDAIELYQWWQHCVTNTADDFIRKGLEYDGELIGYADLACIKNGRAEIGIAIGKRTLWGNGIGSAAAKIIMNDAYVNLGITVFDAETHEASIRSRKMLEKIGFKERSRHGSEAYLGVISTLIQYEYK</sequence>
<evidence type="ECO:0000313" key="3">
    <source>
        <dbReference type="Proteomes" id="UP001179280"/>
    </source>
</evidence>